<dbReference type="AlphaFoldDB" id="A0A9X0WAP6"/>
<evidence type="ECO:0000313" key="2">
    <source>
        <dbReference type="Proteomes" id="UP001138768"/>
    </source>
</evidence>
<comment type="caution">
    <text evidence="1">The sequence shown here is derived from an EMBL/GenBank/DDBJ whole genome shotgun (WGS) entry which is preliminary data.</text>
</comment>
<evidence type="ECO:0008006" key="3">
    <source>
        <dbReference type="Google" id="ProtNLM"/>
    </source>
</evidence>
<gene>
    <name evidence="1" type="ORF">CKO42_16845</name>
</gene>
<reference evidence="1 2" key="1">
    <citation type="journal article" date="2020" name="Microorganisms">
        <title>Osmotic Adaptation and Compatible Solute Biosynthesis of Phototrophic Bacteria as Revealed from Genome Analyses.</title>
        <authorList>
            <person name="Imhoff J.F."/>
            <person name="Rahn T."/>
            <person name="Kunzel S."/>
            <person name="Keller A."/>
            <person name="Neulinger S.C."/>
        </authorList>
    </citation>
    <scope>NUCLEOTIDE SEQUENCE [LARGE SCALE GENOMIC DNA]</scope>
    <source>
        <strain evidence="1 2">DSM 25653</strain>
    </source>
</reference>
<proteinExistence type="predicted"/>
<sequence length="117" mass="13337">MLVLSFAIISYLLFAPSKSLEVTATAYTSRVSETSGDPYTAAWNNKLTPGEKSIAVSRDLLKRGLTNGVEVKIEGLPGIYTVRDKMNKRWKRRIDIYMGNDLERAREWGKQEVVLRW</sequence>
<dbReference type="Proteomes" id="UP001138768">
    <property type="component" value="Unassembled WGS sequence"/>
</dbReference>
<protein>
    <recommendedName>
        <fullName evidence="3">3D (Asp-Asp-Asp) domain-containing protein</fullName>
    </recommendedName>
</protein>
<evidence type="ECO:0000313" key="1">
    <source>
        <dbReference type="EMBL" id="MBK1620078.1"/>
    </source>
</evidence>
<name>A0A9X0WAP6_9GAMM</name>
<dbReference type="CDD" id="cd22784">
    <property type="entry name" value="DPBB_MltA_YuiC-like"/>
    <property type="match status" value="1"/>
</dbReference>
<accession>A0A9X0WAP6</accession>
<keyword evidence="2" id="KW-1185">Reference proteome</keyword>
<organism evidence="1 2">
    <name type="scientific">Lamprobacter modestohalophilus</name>
    <dbReference type="NCBI Taxonomy" id="1064514"/>
    <lineage>
        <taxon>Bacteria</taxon>
        <taxon>Pseudomonadati</taxon>
        <taxon>Pseudomonadota</taxon>
        <taxon>Gammaproteobacteria</taxon>
        <taxon>Chromatiales</taxon>
        <taxon>Chromatiaceae</taxon>
        <taxon>Lamprobacter</taxon>
    </lineage>
</organism>
<dbReference type="EMBL" id="NRRY01000031">
    <property type="protein sequence ID" value="MBK1620078.1"/>
    <property type="molecule type" value="Genomic_DNA"/>
</dbReference>